<dbReference type="SUPFAM" id="SSF56176">
    <property type="entry name" value="FAD-binding/transporter-associated domain-like"/>
    <property type="match status" value="1"/>
</dbReference>
<evidence type="ECO:0000313" key="7">
    <source>
        <dbReference type="EMBL" id="KGK98528.1"/>
    </source>
</evidence>
<dbReference type="FunFam" id="1.10.45.10:FF:000001">
    <property type="entry name" value="D-lactate dehydrogenase mitochondrial"/>
    <property type="match status" value="1"/>
</dbReference>
<dbReference type="EMBL" id="JRHO01000014">
    <property type="protein sequence ID" value="KGK98528.1"/>
    <property type="molecule type" value="Genomic_DNA"/>
</dbReference>
<dbReference type="Gene3D" id="3.30.70.2740">
    <property type="match status" value="1"/>
</dbReference>
<gene>
    <name evidence="7" type="ORF">LI82_12615</name>
</gene>
<proteinExistence type="inferred from homology"/>
<evidence type="ECO:0000256" key="3">
    <source>
        <dbReference type="ARBA" id="ARBA00022630"/>
    </source>
</evidence>
<evidence type="ECO:0000256" key="4">
    <source>
        <dbReference type="ARBA" id="ARBA00022827"/>
    </source>
</evidence>
<dbReference type="SUPFAM" id="SSF55103">
    <property type="entry name" value="FAD-linked oxidases, C-terminal domain"/>
    <property type="match status" value="1"/>
</dbReference>
<evidence type="ECO:0000256" key="5">
    <source>
        <dbReference type="ARBA" id="ARBA00023002"/>
    </source>
</evidence>
<dbReference type="InterPro" id="IPR006094">
    <property type="entry name" value="Oxid_FAD_bind_N"/>
</dbReference>
<dbReference type="GO" id="GO:0016491">
    <property type="term" value="F:oxidoreductase activity"/>
    <property type="evidence" value="ECO:0007669"/>
    <property type="project" value="UniProtKB-KW"/>
</dbReference>
<dbReference type="PROSITE" id="PS51387">
    <property type="entry name" value="FAD_PCMH"/>
    <property type="match status" value="1"/>
</dbReference>
<dbReference type="Pfam" id="PF02913">
    <property type="entry name" value="FAD-oxidase_C"/>
    <property type="match status" value="1"/>
</dbReference>
<keyword evidence="5" id="KW-0560">Oxidoreductase</keyword>
<protein>
    <submittedName>
        <fullName evidence="7">FAD-binding protein</fullName>
    </submittedName>
</protein>
<reference evidence="7 8" key="1">
    <citation type="submission" date="2014-09" db="EMBL/GenBank/DDBJ databases">
        <title>Draft genome sequence of an obligately methylotrophic methanogen, Methanococcoides methylutens, isolated from marine sediment.</title>
        <authorList>
            <person name="Guan Y."/>
            <person name="Ngugi D.K."/>
            <person name="Blom J."/>
            <person name="Ali S."/>
            <person name="Ferry J.G."/>
            <person name="Stingl U."/>
        </authorList>
    </citation>
    <scope>NUCLEOTIDE SEQUENCE [LARGE SCALE GENOMIC DNA]</scope>
    <source>
        <strain evidence="7 8">DSM 2657</strain>
    </source>
</reference>
<dbReference type="AlphaFoldDB" id="A0A099T2X3"/>
<keyword evidence="3" id="KW-0285">Flavoprotein</keyword>
<comment type="cofactor">
    <cofactor evidence="1">
        <name>FAD</name>
        <dbReference type="ChEBI" id="CHEBI:57692"/>
    </cofactor>
</comment>
<dbReference type="Proteomes" id="UP000029859">
    <property type="component" value="Unassembled WGS sequence"/>
</dbReference>
<evidence type="ECO:0000256" key="2">
    <source>
        <dbReference type="ARBA" id="ARBA00008000"/>
    </source>
</evidence>
<evidence type="ECO:0000259" key="6">
    <source>
        <dbReference type="PROSITE" id="PS51387"/>
    </source>
</evidence>
<dbReference type="FunFam" id="3.30.70.2740:FF:000001">
    <property type="entry name" value="D-lactate dehydrogenase mitochondrial"/>
    <property type="match status" value="1"/>
</dbReference>
<accession>A0A099T2X3</accession>
<dbReference type="GO" id="GO:0071949">
    <property type="term" value="F:FAD binding"/>
    <property type="evidence" value="ECO:0007669"/>
    <property type="project" value="InterPro"/>
</dbReference>
<dbReference type="PANTHER" id="PTHR42934:SF3">
    <property type="entry name" value="D-LACTATE DEHYDROGENASE"/>
    <property type="match status" value="1"/>
</dbReference>
<dbReference type="Gene3D" id="1.10.45.10">
    <property type="entry name" value="Vanillyl-alcohol Oxidase, Chain A, domain 4"/>
    <property type="match status" value="1"/>
</dbReference>
<comment type="caution">
    <text evidence="7">The sequence shown here is derived from an EMBL/GenBank/DDBJ whole genome shotgun (WGS) entry which is preliminary data.</text>
</comment>
<dbReference type="PANTHER" id="PTHR42934">
    <property type="entry name" value="GLYCOLATE OXIDASE SUBUNIT GLCD"/>
    <property type="match status" value="1"/>
</dbReference>
<dbReference type="InterPro" id="IPR016171">
    <property type="entry name" value="Vanillyl_alc_oxidase_C-sub2"/>
</dbReference>
<dbReference type="InterPro" id="IPR016169">
    <property type="entry name" value="FAD-bd_PCMH_sub2"/>
</dbReference>
<feature type="domain" description="FAD-binding PCMH-type" evidence="6">
    <location>
        <begin position="34"/>
        <end position="213"/>
    </location>
</feature>
<dbReference type="Pfam" id="PF01565">
    <property type="entry name" value="FAD_binding_4"/>
    <property type="match status" value="1"/>
</dbReference>
<dbReference type="InterPro" id="IPR016166">
    <property type="entry name" value="FAD-bd_PCMH"/>
</dbReference>
<sequence length="458" mass="48910">MLMLKKQLEAIVGEENVSTRSSELYCYSFDASQVKGKADAVVRPHNSEQVASVVRLAGELGLPVVARGAGSGLCGGAVPVDGGIVLDMSSMDRIVEIDTDNLQVTVEPGVVHEKLNQALSPYGFFFPPDPGSTAMCTIGGLMANNGSGMRSVKYGTTRNYVLDLEVVMADGKIVRTGSRTLKTASGYDLTDLMIGSEGTLGIITRAVLRMHPLPRARSVILASFGNTALAGKTVVKILSAGIIPSACEILDSTAIETVRRYDPTVELPDAGAILLIEVDGMESAVKEEADTVGNVCSELASAIKVASTADESSRLWNARRLVGAAISRIDPKRTRVYVGEDIGVPIKELPGMLEYVRSLSEEFNIPIMTYGHIGDGNLHTGMTIDMLDENAMEHVNTVADRIYRRVIDVGGTVSAEHGVGKARAGYMELEHPTSMYVMRQIKNALDPQGILNPGKMGL</sequence>
<dbReference type="InterPro" id="IPR051914">
    <property type="entry name" value="FAD-linked_OxidoTrans_Type4"/>
</dbReference>
<dbReference type="InterPro" id="IPR016164">
    <property type="entry name" value="FAD-linked_Oxase-like_C"/>
</dbReference>
<organism evidence="7 8">
    <name type="scientific">Methanococcoides methylutens</name>
    <dbReference type="NCBI Taxonomy" id="2226"/>
    <lineage>
        <taxon>Archaea</taxon>
        <taxon>Methanobacteriati</taxon>
        <taxon>Methanobacteriota</taxon>
        <taxon>Stenosarchaea group</taxon>
        <taxon>Methanomicrobia</taxon>
        <taxon>Methanosarcinales</taxon>
        <taxon>Methanosarcinaceae</taxon>
        <taxon>Methanococcoides</taxon>
    </lineage>
</organism>
<comment type="similarity">
    <text evidence="2">Belongs to the FAD-binding oxidoreductase/transferase type 4 family.</text>
</comment>
<dbReference type="Gene3D" id="3.30.465.10">
    <property type="match status" value="1"/>
</dbReference>
<keyword evidence="4" id="KW-0274">FAD</keyword>
<name>A0A099T2X3_METMT</name>
<evidence type="ECO:0000313" key="8">
    <source>
        <dbReference type="Proteomes" id="UP000029859"/>
    </source>
</evidence>
<dbReference type="InterPro" id="IPR004113">
    <property type="entry name" value="FAD-bd_oxidored_4_C"/>
</dbReference>
<keyword evidence="8" id="KW-1185">Reference proteome</keyword>
<evidence type="ECO:0000256" key="1">
    <source>
        <dbReference type="ARBA" id="ARBA00001974"/>
    </source>
</evidence>
<dbReference type="InterPro" id="IPR036318">
    <property type="entry name" value="FAD-bd_PCMH-like_sf"/>
</dbReference>
<dbReference type="FunFam" id="3.30.465.10:FF:000016">
    <property type="entry name" value="probable D-lactate dehydrogenase, mitochondrial"/>
    <property type="match status" value="1"/>
</dbReference>